<proteinExistence type="predicted"/>
<organism evidence="1 2">
    <name type="scientific">Riemerella anatipestifer</name>
    <name type="common">Moraxella anatipestifer</name>
    <dbReference type="NCBI Taxonomy" id="34085"/>
    <lineage>
        <taxon>Bacteria</taxon>
        <taxon>Pseudomonadati</taxon>
        <taxon>Bacteroidota</taxon>
        <taxon>Flavobacteriia</taxon>
        <taxon>Flavobacteriales</taxon>
        <taxon>Weeksellaceae</taxon>
        <taxon>Riemerella</taxon>
    </lineage>
</organism>
<evidence type="ECO:0000313" key="2">
    <source>
        <dbReference type="Proteomes" id="UP000189883"/>
    </source>
</evidence>
<dbReference type="EMBL" id="CP011859">
    <property type="protein sequence ID" value="AQY21339.1"/>
    <property type="molecule type" value="Genomic_DNA"/>
</dbReference>
<gene>
    <name evidence="1" type="ORF">AB406_0380</name>
</gene>
<evidence type="ECO:0000313" key="1">
    <source>
        <dbReference type="EMBL" id="AQY21339.1"/>
    </source>
</evidence>
<dbReference type="Proteomes" id="UP000189883">
    <property type="component" value="Chromosome"/>
</dbReference>
<sequence length="160" mass="17893">MGIEAKFNMASLEDYLQQKKRQLENLIRKNLNYLGMKCVVLARTLNTYEDQTANLRNSIGYVVVINGKITDSFFGVEKRGSKFKSTDPKGEEVGEALAKKLAEEFTEGYALIVVAGMNYASYVEDVHHLDVLKPAETLAKNEINKVVEGIVASMRKKEGL</sequence>
<dbReference type="AlphaFoldDB" id="A0A1S7DQE4"/>
<protein>
    <submittedName>
        <fullName evidence="1">Uncharacterized protein</fullName>
    </submittedName>
</protein>
<reference evidence="1 2" key="1">
    <citation type="submission" date="2015-06" db="EMBL/GenBank/DDBJ databases">
        <title>R. anatipestifer strain HXb2 is the most virulent strain so far, and the genome sequence would help us uncover the pathogenesis.</title>
        <authorList>
            <person name="Hu Q."/>
            <person name="Qi J."/>
            <person name="Bo H."/>
            <person name="Liu G."/>
            <person name="Tao M."/>
            <person name="Ding Y."/>
            <person name="Xue Y."/>
        </authorList>
    </citation>
    <scope>NUCLEOTIDE SEQUENCE [LARGE SCALE GENOMIC DNA]</scope>
    <source>
        <strain evidence="1 2">HXb2</strain>
    </source>
</reference>
<name>A0A1S7DQE4_RIEAN</name>
<dbReference type="RefSeq" id="WP_079206554.1">
    <property type="nucleotide sequence ID" value="NZ_CP011859.1"/>
</dbReference>
<accession>A0A1S7DQE4</accession>